<gene>
    <name evidence="1" type="ORF">UFOPK1693_00630</name>
</gene>
<proteinExistence type="predicted"/>
<evidence type="ECO:0000313" key="1">
    <source>
        <dbReference type="EMBL" id="CAB4569995.1"/>
    </source>
</evidence>
<protein>
    <submittedName>
        <fullName evidence="1">Unannotated protein</fullName>
    </submittedName>
</protein>
<reference evidence="1" key="1">
    <citation type="submission" date="2020-05" db="EMBL/GenBank/DDBJ databases">
        <authorList>
            <person name="Chiriac C."/>
            <person name="Salcher M."/>
            <person name="Ghai R."/>
            <person name="Kavagutti S V."/>
        </authorList>
    </citation>
    <scope>NUCLEOTIDE SEQUENCE</scope>
</reference>
<organism evidence="1">
    <name type="scientific">freshwater metagenome</name>
    <dbReference type="NCBI Taxonomy" id="449393"/>
    <lineage>
        <taxon>unclassified sequences</taxon>
        <taxon>metagenomes</taxon>
        <taxon>ecological metagenomes</taxon>
    </lineage>
</organism>
<dbReference type="AlphaFoldDB" id="A0A6J6E465"/>
<sequence length="88" mass="9625">MADKPEICGFCHSDKPREIIYVGPIEYGSKCATCGATTTKSPRDLRLAAKEVTPGGFDSTPVGIVSKMLKDPYKFFTGRKQEPPKTDN</sequence>
<accession>A0A6J6E465</accession>
<dbReference type="EMBL" id="CAEZTO010000006">
    <property type="protein sequence ID" value="CAB4569995.1"/>
    <property type="molecule type" value="Genomic_DNA"/>
</dbReference>
<name>A0A6J6E465_9ZZZZ</name>